<dbReference type="HOGENOM" id="CLU_176932_0_0_9"/>
<dbReference type="EMBL" id="AP014680">
    <property type="protein sequence ID" value="BAP85531.1"/>
    <property type="molecule type" value="Genomic_DNA"/>
</dbReference>
<dbReference type="NCBIfam" id="NF047360">
    <property type="entry name" value="tail_chap_PVL"/>
    <property type="match status" value="1"/>
</dbReference>
<organism evidence="1 2">
    <name type="scientific">Paucilactobacillus hokkaidonensis JCM 18461</name>
    <dbReference type="NCBI Taxonomy" id="1291742"/>
    <lineage>
        <taxon>Bacteria</taxon>
        <taxon>Bacillati</taxon>
        <taxon>Bacillota</taxon>
        <taxon>Bacilli</taxon>
        <taxon>Lactobacillales</taxon>
        <taxon>Lactobacillaceae</taxon>
        <taxon>Paucilactobacillus</taxon>
    </lineage>
</organism>
<sequence length="104" mass="11517">MSKPVKIDLMINGELKHFEDDFVPFSKHIEMLEMNEKVSEGETSQVDWFKQKAAFVASLFRDPEVTGKSVINGLSAATADDDMETVIAEMLGIDPNEVAEIPTA</sequence>
<dbReference type="KEGG" id="lho:LOOC260_109920"/>
<reference evidence="1 2" key="1">
    <citation type="submission" date="2014-11" db="EMBL/GenBank/DDBJ databases">
        <title>Complete genome sequence and analysis of Lactobacillus hokkaidonensis LOOC260T.</title>
        <authorList>
            <person name="Tanizawa Y."/>
            <person name="Tohno M."/>
            <person name="Kaminuma E."/>
            <person name="Nakamura Y."/>
            <person name="Arita M."/>
        </authorList>
    </citation>
    <scope>NUCLEOTIDE SEQUENCE [LARGE SCALE GENOMIC DNA]</scope>
    <source>
        <strain evidence="1 2">LOOC260</strain>
    </source>
</reference>
<evidence type="ECO:0008006" key="3">
    <source>
        <dbReference type="Google" id="ProtNLM"/>
    </source>
</evidence>
<evidence type="ECO:0000313" key="2">
    <source>
        <dbReference type="Proteomes" id="UP000031620"/>
    </source>
</evidence>
<dbReference type="InterPro" id="IPR057006">
    <property type="entry name" value="Phage_TAC_19"/>
</dbReference>
<protein>
    <recommendedName>
        <fullName evidence="3">Phage protein</fullName>
    </recommendedName>
</protein>
<dbReference type="Proteomes" id="UP000031620">
    <property type="component" value="Chromosome"/>
</dbReference>
<dbReference type="RefSeq" id="WP_052467298.1">
    <property type="nucleotide sequence ID" value="NZ_AP014680.1"/>
</dbReference>
<gene>
    <name evidence="1" type="ORF">LOOC260_109920</name>
</gene>
<dbReference type="Pfam" id="PF23857">
    <property type="entry name" value="Phage_TAC_19"/>
    <property type="match status" value="1"/>
</dbReference>
<accession>A0A0A1GYH9</accession>
<dbReference type="STRING" id="1291742.LOOC260_109920"/>
<evidence type="ECO:0000313" key="1">
    <source>
        <dbReference type="EMBL" id="BAP85531.1"/>
    </source>
</evidence>
<dbReference type="AlphaFoldDB" id="A0A0A1GYH9"/>
<name>A0A0A1GYH9_9LACO</name>
<proteinExistence type="predicted"/>